<evidence type="ECO:0000313" key="1">
    <source>
        <dbReference type="EMBL" id="GAC67314.1"/>
    </source>
</evidence>
<evidence type="ECO:0000313" key="2">
    <source>
        <dbReference type="Proteomes" id="UP000011666"/>
    </source>
</evidence>
<organism evidence="1 2">
    <name type="scientific">Gordonia soli NBRC 108243</name>
    <dbReference type="NCBI Taxonomy" id="1223545"/>
    <lineage>
        <taxon>Bacteria</taxon>
        <taxon>Bacillati</taxon>
        <taxon>Actinomycetota</taxon>
        <taxon>Actinomycetes</taxon>
        <taxon>Mycobacteriales</taxon>
        <taxon>Gordoniaceae</taxon>
        <taxon>Gordonia</taxon>
    </lineage>
</organism>
<dbReference type="EMBL" id="BANX01000007">
    <property type="protein sequence ID" value="GAC67314.1"/>
    <property type="molecule type" value="Genomic_DNA"/>
</dbReference>
<dbReference type="PANTHER" id="PTHR36837">
    <property type="entry name" value="POLY(3-HYDROXYALKANOATE) POLYMERASE SUBUNIT PHAC"/>
    <property type="match status" value="1"/>
</dbReference>
<keyword evidence="2" id="KW-1185">Reference proteome</keyword>
<dbReference type="PANTHER" id="PTHR36837:SF2">
    <property type="entry name" value="POLY(3-HYDROXYALKANOATE) POLYMERASE SUBUNIT PHAC"/>
    <property type="match status" value="1"/>
</dbReference>
<dbReference type="AlphaFoldDB" id="M0QFT2"/>
<dbReference type="GO" id="GO:0016787">
    <property type="term" value="F:hydrolase activity"/>
    <property type="evidence" value="ECO:0007669"/>
    <property type="project" value="UniProtKB-KW"/>
</dbReference>
<dbReference type="OrthoDB" id="345573at2"/>
<reference evidence="1 2" key="1">
    <citation type="submission" date="2013-01" db="EMBL/GenBank/DDBJ databases">
        <title>Whole genome shotgun sequence of Gordonia soli NBRC 108243.</title>
        <authorList>
            <person name="Isaki-Nakamura S."/>
            <person name="Hosoyama A."/>
            <person name="Tsuchikane K."/>
            <person name="Ando Y."/>
            <person name="Baba S."/>
            <person name="Ohji S."/>
            <person name="Hamada M."/>
            <person name="Tamura T."/>
            <person name="Yamazoe A."/>
            <person name="Yamazaki S."/>
            <person name="Fujita N."/>
        </authorList>
    </citation>
    <scope>NUCLEOTIDE SEQUENCE [LARGE SCALE GENOMIC DNA]</scope>
    <source>
        <strain evidence="1 2">NBRC 108243</strain>
    </source>
</reference>
<dbReference type="InterPro" id="IPR029058">
    <property type="entry name" value="AB_hydrolase_fold"/>
</dbReference>
<keyword evidence="1" id="KW-0378">Hydrolase</keyword>
<dbReference type="eggNOG" id="COG3243">
    <property type="taxonomic scope" value="Bacteria"/>
</dbReference>
<name>M0QFT2_9ACTN</name>
<sequence length="364" mass="39862">MLDGVSTLVRLARGEQVAEDRPTTHRTIADGPHRTLRRYGSDERVEELRALGRPPVLLVPPFAVSARCYDLAPGMSVVEHFLDEGRVPYVLDFGDITYADRHLGFEHFFDEVIPEAILTALDDHPSADADQPGVDLVAWSLGGTVSFLTIAAHPELPIRSITAVGTPLDYGAVAPYPLVRKVMRPVGDRPLTLALRALGGIPAPLVRLAYRGTAWQRELRKPGFIMRNADNPDALARMQVIDRFQDSMPGYPGRLAEQMWQNLVFRDEIARGVLHIDDRVLDLTSIGVPIQLFGSHRDAIVSWAAARHGVDLFADAPEVHFTTVETSHLGLVAGAEAAAGTWPRIDTFLAALDENGRVEAGARS</sequence>
<dbReference type="STRING" id="1223545.GS4_07_00630"/>
<dbReference type="Gene3D" id="3.40.50.1820">
    <property type="entry name" value="alpha/beta hydrolase"/>
    <property type="match status" value="1"/>
</dbReference>
<dbReference type="SUPFAM" id="SSF53474">
    <property type="entry name" value="alpha/beta-Hydrolases"/>
    <property type="match status" value="1"/>
</dbReference>
<comment type="caution">
    <text evidence="1">The sequence shown here is derived from an EMBL/GenBank/DDBJ whole genome shotgun (WGS) entry which is preliminary data.</text>
</comment>
<dbReference type="Proteomes" id="UP000011666">
    <property type="component" value="Unassembled WGS sequence"/>
</dbReference>
<protein>
    <submittedName>
        <fullName evidence="1">Putative hydrolase</fullName>
    </submittedName>
</protein>
<dbReference type="InterPro" id="IPR051321">
    <property type="entry name" value="PHA/PHB_synthase"/>
</dbReference>
<dbReference type="RefSeq" id="WP_007618352.1">
    <property type="nucleotide sequence ID" value="NZ_BANX01000007.1"/>
</dbReference>
<proteinExistence type="predicted"/>
<gene>
    <name evidence="1" type="ORF">GS4_07_00630</name>
</gene>
<accession>M0QFT2</accession>